<organism evidence="1 2">
    <name type="scientific">Nocardiopsis lambiniae</name>
    <dbReference type="NCBI Taxonomy" id="3075539"/>
    <lineage>
        <taxon>Bacteria</taxon>
        <taxon>Bacillati</taxon>
        <taxon>Actinomycetota</taxon>
        <taxon>Actinomycetes</taxon>
        <taxon>Streptosporangiales</taxon>
        <taxon>Nocardiopsidaceae</taxon>
        <taxon>Nocardiopsis</taxon>
    </lineage>
</organism>
<comment type="caution">
    <text evidence="1">The sequence shown here is derived from an EMBL/GenBank/DDBJ whole genome shotgun (WGS) entry which is preliminary data.</text>
</comment>
<evidence type="ECO:0000313" key="1">
    <source>
        <dbReference type="EMBL" id="MDT0329160.1"/>
    </source>
</evidence>
<sequence>MADPVTIALATALVTGAAAKISEHAGETVVEGLKRLQRAVFKRFRGDAAAQEALDEARVDSDDPAAIEAVAEHLERAAAEDPEIGSLVRELRGQVSQRSEGSVSNRITGGVSGNARVFQGGNVQGEIRL</sequence>
<name>A0ABU2M910_9ACTN</name>
<protein>
    <recommendedName>
        <fullName evidence="3">RHIM domain-containing protein</fullName>
    </recommendedName>
</protein>
<keyword evidence="2" id="KW-1185">Reference proteome</keyword>
<proteinExistence type="predicted"/>
<dbReference type="EMBL" id="JAVREP010000006">
    <property type="protein sequence ID" value="MDT0329160.1"/>
    <property type="molecule type" value="Genomic_DNA"/>
</dbReference>
<gene>
    <name evidence="1" type="ORF">RM479_12125</name>
</gene>
<accession>A0ABU2M910</accession>
<reference evidence="2" key="1">
    <citation type="submission" date="2023-07" db="EMBL/GenBank/DDBJ databases">
        <title>30 novel species of actinomycetes from the DSMZ collection.</title>
        <authorList>
            <person name="Nouioui I."/>
        </authorList>
    </citation>
    <scope>NUCLEOTIDE SEQUENCE [LARGE SCALE GENOMIC DNA]</scope>
    <source>
        <strain evidence="2">DSM 44743</strain>
    </source>
</reference>
<evidence type="ECO:0008006" key="3">
    <source>
        <dbReference type="Google" id="ProtNLM"/>
    </source>
</evidence>
<evidence type="ECO:0000313" key="2">
    <source>
        <dbReference type="Proteomes" id="UP001183390"/>
    </source>
</evidence>
<dbReference type="Proteomes" id="UP001183390">
    <property type="component" value="Unassembled WGS sequence"/>
</dbReference>
<dbReference type="RefSeq" id="WP_311511808.1">
    <property type="nucleotide sequence ID" value="NZ_JAVREP010000006.1"/>
</dbReference>